<comment type="caution">
    <text evidence="2">The sequence shown here is derived from an EMBL/GenBank/DDBJ whole genome shotgun (WGS) entry which is preliminary data.</text>
</comment>
<evidence type="ECO:0000313" key="3">
    <source>
        <dbReference type="Proteomes" id="UP001054252"/>
    </source>
</evidence>
<protein>
    <recommendedName>
        <fullName evidence="4">Secreted protein</fullName>
    </recommendedName>
</protein>
<gene>
    <name evidence="2" type="ORF">SLEP1_g42509</name>
</gene>
<organism evidence="2 3">
    <name type="scientific">Rubroshorea leprosula</name>
    <dbReference type="NCBI Taxonomy" id="152421"/>
    <lineage>
        <taxon>Eukaryota</taxon>
        <taxon>Viridiplantae</taxon>
        <taxon>Streptophyta</taxon>
        <taxon>Embryophyta</taxon>
        <taxon>Tracheophyta</taxon>
        <taxon>Spermatophyta</taxon>
        <taxon>Magnoliopsida</taxon>
        <taxon>eudicotyledons</taxon>
        <taxon>Gunneridae</taxon>
        <taxon>Pentapetalae</taxon>
        <taxon>rosids</taxon>
        <taxon>malvids</taxon>
        <taxon>Malvales</taxon>
        <taxon>Dipterocarpaceae</taxon>
        <taxon>Rubroshorea</taxon>
    </lineage>
</organism>
<feature type="chain" id="PRO_5043977722" description="Secreted protein" evidence="1">
    <location>
        <begin position="26"/>
        <end position="78"/>
    </location>
</feature>
<feature type="signal peptide" evidence="1">
    <location>
        <begin position="1"/>
        <end position="25"/>
    </location>
</feature>
<evidence type="ECO:0000313" key="2">
    <source>
        <dbReference type="EMBL" id="GKV34090.1"/>
    </source>
</evidence>
<reference evidence="2 3" key="1">
    <citation type="journal article" date="2021" name="Commun. Biol.">
        <title>The genome of Shorea leprosula (Dipterocarpaceae) highlights the ecological relevance of drought in aseasonal tropical rainforests.</title>
        <authorList>
            <person name="Ng K.K.S."/>
            <person name="Kobayashi M.J."/>
            <person name="Fawcett J.A."/>
            <person name="Hatakeyama M."/>
            <person name="Paape T."/>
            <person name="Ng C.H."/>
            <person name="Ang C.C."/>
            <person name="Tnah L.H."/>
            <person name="Lee C.T."/>
            <person name="Nishiyama T."/>
            <person name="Sese J."/>
            <person name="O'Brien M.J."/>
            <person name="Copetti D."/>
            <person name="Mohd Noor M.I."/>
            <person name="Ong R.C."/>
            <person name="Putra M."/>
            <person name="Sireger I.Z."/>
            <person name="Indrioko S."/>
            <person name="Kosugi Y."/>
            <person name="Izuno A."/>
            <person name="Isagi Y."/>
            <person name="Lee S.L."/>
            <person name="Shimizu K.K."/>
        </authorList>
    </citation>
    <scope>NUCLEOTIDE SEQUENCE [LARGE SCALE GENOMIC DNA]</scope>
    <source>
        <strain evidence="2">214</strain>
    </source>
</reference>
<proteinExistence type="predicted"/>
<evidence type="ECO:0000256" key="1">
    <source>
        <dbReference type="SAM" id="SignalP"/>
    </source>
</evidence>
<sequence length="78" mass="9151">MVLWWLWQDLFLFVVLPISPQPLVAHFMLFPARNGPQFEFWGQNSFLGGPCPILLFFPLQPERKKKGEPSHAFEKPVR</sequence>
<dbReference type="EMBL" id="BPVZ01000103">
    <property type="protein sequence ID" value="GKV34090.1"/>
    <property type="molecule type" value="Genomic_DNA"/>
</dbReference>
<name>A0AAV5LA18_9ROSI</name>
<dbReference type="AlphaFoldDB" id="A0AAV5LA18"/>
<evidence type="ECO:0008006" key="4">
    <source>
        <dbReference type="Google" id="ProtNLM"/>
    </source>
</evidence>
<keyword evidence="1" id="KW-0732">Signal</keyword>
<accession>A0AAV5LA18</accession>
<keyword evidence="3" id="KW-1185">Reference proteome</keyword>
<dbReference type="Proteomes" id="UP001054252">
    <property type="component" value="Unassembled WGS sequence"/>
</dbReference>